<dbReference type="Proteomes" id="UP000007148">
    <property type="component" value="Unassembled WGS sequence"/>
</dbReference>
<reference evidence="1 2" key="1">
    <citation type="journal article" date="2011" name="PLoS Pathog.">
        <title>Endophytic Life Strategies Decoded by Genome and Transcriptome Analyses of the Mutualistic Root Symbiont Piriformospora indica.</title>
        <authorList>
            <person name="Zuccaro A."/>
            <person name="Lahrmann U."/>
            <person name="Guldener U."/>
            <person name="Langen G."/>
            <person name="Pfiffi S."/>
            <person name="Biedenkopf D."/>
            <person name="Wong P."/>
            <person name="Samans B."/>
            <person name="Grimm C."/>
            <person name="Basiewicz M."/>
            <person name="Murat C."/>
            <person name="Martin F."/>
            <person name="Kogel K.H."/>
        </authorList>
    </citation>
    <scope>NUCLEOTIDE SEQUENCE [LARGE SCALE GENOMIC DNA]</scope>
    <source>
        <strain evidence="1 2">DSM 11827</strain>
    </source>
</reference>
<name>G4TMM9_SERID</name>
<protein>
    <submittedName>
        <fullName evidence="1">Uncharacterized protein</fullName>
    </submittedName>
</protein>
<dbReference type="EMBL" id="CAFZ01000171">
    <property type="protein sequence ID" value="CCA72572.1"/>
    <property type="molecule type" value="Genomic_DNA"/>
</dbReference>
<dbReference type="AlphaFoldDB" id="G4TMM9"/>
<comment type="caution">
    <text evidence="1">The sequence shown here is derived from an EMBL/GenBank/DDBJ whole genome shotgun (WGS) entry which is preliminary data.</text>
</comment>
<keyword evidence="2" id="KW-1185">Reference proteome</keyword>
<organism evidence="1 2">
    <name type="scientific">Serendipita indica (strain DSM 11827)</name>
    <name type="common">Root endophyte fungus</name>
    <name type="synonym">Piriformospora indica</name>
    <dbReference type="NCBI Taxonomy" id="1109443"/>
    <lineage>
        <taxon>Eukaryota</taxon>
        <taxon>Fungi</taxon>
        <taxon>Dikarya</taxon>
        <taxon>Basidiomycota</taxon>
        <taxon>Agaricomycotina</taxon>
        <taxon>Agaricomycetes</taxon>
        <taxon>Sebacinales</taxon>
        <taxon>Serendipitaceae</taxon>
        <taxon>Serendipita</taxon>
    </lineage>
</organism>
<accession>G4TMM9</accession>
<gene>
    <name evidence="1" type="ORF">PIIN_06509</name>
</gene>
<dbReference type="InParanoid" id="G4TMM9"/>
<evidence type="ECO:0000313" key="1">
    <source>
        <dbReference type="EMBL" id="CCA72572.1"/>
    </source>
</evidence>
<proteinExistence type="predicted"/>
<evidence type="ECO:0000313" key="2">
    <source>
        <dbReference type="Proteomes" id="UP000007148"/>
    </source>
</evidence>
<dbReference type="HOGENOM" id="CLU_2027639_0_0_1"/>
<sequence>MYQEDDQFSTSSKHVQAFRDAHPYRPQAGLHPQHNAGGMPDMDWIIAQFHDLPGDEANRLRTHLRVVLTSDWWNNPAANPINDGIISDLLRFFINGRCTFCNTERTQSTGLSCIKDHLDYPN</sequence>